<dbReference type="RefSeq" id="YP_009241540.1">
    <property type="nucleotide sequence ID" value="NC_029807.1"/>
</dbReference>
<sequence length="200" mass="22311">MSSFGRCLRTKAELGEIVTTAPQKLDIDHEKLAADDAFLTPKKSIKNLSQSIDYRSPATIADSKGLLEPLLQPFSAINENNADERLLHLDNIFKHTTREKSDRNSNFNFQPEHENHLMNEGQNFSASNSILPKNSNSVGFQYGERANRGRIIGFKRSNDQLEPAKRSLTFQGENLAIGTGFEQASVEMVLTSNRSANKNS</sequence>
<proteinExistence type="predicted"/>
<dbReference type="GeneID" id="27210080"/>
<protein>
    <submittedName>
        <fullName evidence="1">Uncharacterized protein</fullName>
    </submittedName>
</protein>
<keyword evidence="1" id="KW-0934">Plastid</keyword>
<gene>
    <name evidence="1" type="primary">orf200</name>
</gene>
<geneLocation type="plastid" evidence="1"/>
<dbReference type="AlphaFoldDB" id="A0A142BYF5"/>
<accession>A0A142BYF5</accession>
<reference evidence="1" key="1">
    <citation type="journal article" date="2016" name="PLoS ONE">
        <title>Distinctive Architecture of the Chloroplast Genome in the Chlorodendrophycean Green Algae Scherffelia dubia and Tetraselmis sp. CCMP 881.</title>
        <authorList>
            <person name="Turmel M."/>
            <person name="de Cambiaire J.C."/>
            <person name="Otis C."/>
            <person name="Lemieux C."/>
        </authorList>
    </citation>
    <scope>NUCLEOTIDE SEQUENCE</scope>
</reference>
<evidence type="ECO:0000313" key="1">
    <source>
        <dbReference type="EMBL" id="AMP43447.1"/>
    </source>
</evidence>
<dbReference type="EMBL" id="KU167098">
    <property type="protein sequence ID" value="AMP43447.1"/>
    <property type="molecule type" value="Genomic_DNA"/>
</dbReference>
<organism evidence="1">
    <name type="scientific">Scherffelia dubia</name>
    <name type="common">Green alga</name>
    <name type="synonym">Chlamydomonas dubia</name>
    <dbReference type="NCBI Taxonomy" id="3190"/>
    <lineage>
        <taxon>Eukaryota</taxon>
        <taxon>Viridiplantae</taxon>
        <taxon>Chlorophyta</taxon>
        <taxon>core chlorophytes</taxon>
        <taxon>Chlorodendrophyceae</taxon>
        <taxon>Chlorodendrales</taxon>
        <taxon>Chlorodendraceae</taxon>
        <taxon>Scherffelia</taxon>
    </lineage>
</organism>
<name>A0A142BYF5_SCHDU</name>